<dbReference type="SUPFAM" id="SSF55961">
    <property type="entry name" value="Bet v1-like"/>
    <property type="match status" value="1"/>
</dbReference>
<dbReference type="InterPro" id="IPR017941">
    <property type="entry name" value="Rieske_2Fe-2S"/>
</dbReference>
<evidence type="ECO:0000256" key="5">
    <source>
        <dbReference type="ARBA" id="ARBA00023004"/>
    </source>
</evidence>
<name>A0A7W5ZYF8_9SPHN</name>
<dbReference type="EMBL" id="JACICY010000012">
    <property type="protein sequence ID" value="MBB3862330.1"/>
    <property type="molecule type" value="Genomic_DNA"/>
</dbReference>
<dbReference type="PROSITE" id="PS00570">
    <property type="entry name" value="RING_HYDROXYL_ALPHA"/>
    <property type="match status" value="1"/>
</dbReference>
<reference evidence="9 10" key="1">
    <citation type="submission" date="2020-08" db="EMBL/GenBank/DDBJ databases">
        <title>Genomic Encyclopedia of Type Strains, Phase IV (KMG-IV): sequencing the most valuable type-strain genomes for metagenomic binning, comparative biology and taxonomic classification.</title>
        <authorList>
            <person name="Goeker M."/>
        </authorList>
    </citation>
    <scope>NUCLEOTIDE SEQUENCE [LARGE SCALE GENOMIC DNA]</scope>
    <source>
        <strain evidence="9 10">DSM 14552</strain>
    </source>
</reference>
<evidence type="ECO:0000313" key="10">
    <source>
        <dbReference type="Proteomes" id="UP000562395"/>
    </source>
</evidence>
<dbReference type="Pfam" id="PF00355">
    <property type="entry name" value="Rieske"/>
    <property type="match status" value="1"/>
</dbReference>
<dbReference type="Gene3D" id="2.102.10.10">
    <property type="entry name" value="Rieske [2Fe-2S] iron-sulphur domain"/>
    <property type="match status" value="1"/>
</dbReference>
<dbReference type="AlphaFoldDB" id="A0A7W5ZYF8"/>
<dbReference type="PANTHER" id="PTHR43756">
    <property type="entry name" value="CHOLINE MONOOXYGENASE, CHLOROPLASTIC"/>
    <property type="match status" value="1"/>
</dbReference>
<comment type="caution">
    <text evidence="9">The sequence shown here is derived from an EMBL/GenBank/DDBJ whole genome shotgun (WGS) entry which is preliminary data.</text>
</comment>
<keyword evidence="9" id="KW-0223">Dioxygenase</keyword>
<keyword evidence="10" id="KW-1185">Reference proteome</keyword>
<keyword evidence="6" id="KW-0411">Iron-sulfur</keyword>
<evidence type="ECO:0000256" key="3">
    <source>
        <dbReference type="ARBA" id="ARBA00022723"/>
    </source>
</evidence>
<dbReference type="GO" id="GO:0051213">
    <property type="term" value="F:dioxygenase activity"/>
    <property type="evidence" value="ECO:0007669"/>
    <property type="project" value="UniProtKB-KW"/>
</dbReference>
<gene>
    <name evidence="9" type="ORF">GGQ88_003630</name>
</gene>
<dbReference type="InterPro" id="IPR001663">
    <property type="entry name" value="Rng_hydr_dOase-A"/>
</dbReference>
<evidence type="ECO:0000256" key="1">
    <source>
        <dbReference type="ARBA" id="ARBA00001962"/>
    </source>
</evidence>
<dbReference type="GO" id="GO:0051537">
    <property type="term" value="F:2 iron, 2 sulfur cluster binding"/>
    <property type="evidence" value="ECO:0007669"/>
    <property type="project" value="UniProtKB-KW"/>
</dbReference>
<accession>A0A7W5ZYF8</accession>
<dbReference type="PROSITE" id="PS51296">
    <property type="entry name" value="RIESKE"/>
    <property type="match status" value="1"/>
</dbReference>
<dbReference type="PANTHER" id="PTHR43756:SF5">
    <property type="entry name" value="CHOLINE MONOOXYGENASE, CHLOROPLASTIC"/>
    <property type="match status" value="1"/>
</dbReference>
<dbReference type="Gene3D" id="3.90.380.10">
    <property type="entry name" value="Naphthalene 1,2-dioxygenase Alpha Subunit, Chain A, domain 1"/>
    <property type="match status" value="1"/>
</dbReference>
<evidence type="ECO:0000256" key="7">
    <source>
        <dbReference type="ARBA" id="ARBA00023027"/>
    </source>
</evidence>
<feature type="domain" description="Rieske" evidence="8">
    <location>
        <begin position="44"/>
        <end position="153"/>
    </location>
</feature>
<dbReference type="GO" id="GO:0005506">
    <property type="term" value="F:iron ion binding"/>
    <property type="evidence" value="ECO:0007669"/>
    <property type="project" value="InterPro"/>
</dbReference>
<keyword evidence="3" id="KW-0479">Metal-binding</keyword>
<evidence type="ECO:0000259" key="8">
    <source>
        <dbReference type="PROSITE" id="PS51296"/>
    </source>
</evidence>
<dbReference type="Proteomes" id="UP000562395">
    <property type="component" value="Unassembled WGS sequence"/>
</dbReference>
<protein>
    <submittedName>
        <fullName evidence="9">Phenylpropionate dioxygenase-like ring-hydroxylating dioxygenase large terminal subunit</fullName>
    </submittedName>
</protein>
<dbReference type="InterPro" id="IPR015881">
    <property type="entry name" value="ARHD_Rieske_2Fe_2S"/>
</dbReference>
<keyword evidence="5" id="KW-0408">Iron</keyword>
<dbReference type="SUPFAM" id="SSF50022">
    <property type="entry name" value="ISP domain"/>
    <property type="match status" value="1"/>
</dbReference>
<evidence type="ECO:0000256" key="4">
    <source>
        <dbReference type="ARBA" id="ARBA00023002"/>
    </source>
</evidence>
<keyword evidence="4" id="KW-0560">Oxidoreductase</keyword>
<comment type="cofactor">
    <cofactor evidence="1">
        <name>Fe cation</name>
        <dbReference type="ChEBI" id="CHEBI:24875"/>
    </cofactor>
</comment>
<evidence type="ECO:0000313" key="9">
    <source>
        <dbReference type="EMBL" id="MBB3862330.1"/>
    </source>
</evidence>
<evidence type="ECO:0000256" key="2">
    <source>
        <dbReference type="ARBA" id="ARBA00022714"/>
    </source>
</evidence>
<keyword evidence="2" id="KW-0001">2Fe-2S</keyword>
<evidence type="ECO:0000256" key="6">
    <source>
        <dbReference type="ARBA" id="ARBA00023014"/>
    </source>
</evidence>
<keyword evidence="7" id="KW-0520">NAD</keyword>
<dbReference type="InterPro" id="IPR036922">
    <property type="entry name" value="Rieske_2Fe-2S_sf"/>
</dbReference>
<dbReference type="Pfam" id="PF00848">
    <property type="entry name" value="Ring_hydroxyl_A"/>
    <property type="match status" value="1"/>
</dbReference>
<dbReference type="PRINTS" id="PR00090">
    <property type="entry name" value="RNGDIOXGNASE"/>
</dbReference>
<organism evidence="9 10">
    <name type="scientific">Novosphingobium hassiacum</name>
    <dbReference type="NCBI Taxonomy" id="173676"/>
    <lineage>
        <taxon>Bacteria</taxon>
        <taxon>Pseudomonadati</taxon>
        <taxon>Pseudomonadota</taxon>
        <taxon>Alphaproteobacteria</taxon>
        <taxon>Sphingomonadales</taxon>
        <taxon>Sphingomonadaceae</taxon>
        <taxon>Novosphingobium</taxon>
    </lineage>
</organism>
<dbReference type="InterPro" id="IPR015879">
    <property type="entry name" value="Ring_hydroxy_dOase_asu_C_dom"/>
</dbReference>
<sequence>MASVSATERPLIWPRQINEVPKEIFHREDVYKLELKRIFRGAEWHPLAHRSEIPNAGDYKTSYIGESPVIVVHGNDGNIRVFDNSCTHRGTQLATCFRGQAAKFECPYHRWNFALDGELLGSPGKVDFPDGFKPEEYGLHQLRSDMSNGLVFATYSQDVADLKIYLGAAVDGMAAVLGEDEPLMLLGYQKVSFAANWKEYGDNEGYHAPLLHSAFTLLRWKGGAGSQIMTPGAHKVIRNPLTVPPPGYLDDHSLIETKDESCVPESVIVALFPVSIVLKHLDVLTIRYAFPKGADRTEVHYAYFARQSDDPALVKHRVRQSANLLGPSGMISLEDGAVFNRLHVGSKTPGNVAFQKGVVDAETMPDSFKHNDEAGNMVRWQHYREVMGFAQ</sequence>
<proteinExistence type="predicted"/>
<dbReference type="RefSeq" id="WP_183614825.1">
    <property type="nucleotide sequence ID" value="NZ_JACICY010000012.1"/>
</dbReference>